<evidence type="ECO:0000313" key="2">
    <source>
        <dbReference type="EMBL" id="EXC33001.1"/>
    </source>
</evidence>
<dbReference type="EMBL" id="KE346317">
    <property type="protein sequence ID" value="EXC33001.1"/>
    <property type="molecule type" value="Genomic_DNA"/>
</dbReference>
<organism evidence="2 3">
    <name type="scientific">Morus notabilis</name>
    <dbReference type="NCBI Taxonomy" id="981085"/>
    <lineage>
        <taxon>Eukaryota</taxon>
        <taxon>Viridiplantae</taxon>
        <taxon>Streptophyta</taxon>
        <taxon>Embryophyta</taxon>
        <taxon>Tracheophyta</taxon>
        <taxon>Spermatophyta</taxon>
        <taxon>Magnoliopsida</taxon>
        <taxon>eudicotyledons</taxon>
        <taxon>Gunneridae</taxon>
        <taxon>Pentapetalae</taxon>
        <taxon>rosids</taxon>
        <taxon>fabids</taxon>
        <taxon>Rosales</taxon>
        <taxon>Moraceae</taxon>
        <taxon>Moreae</taxon>
        <taxon>Morus</taxon>
    </lineage>
</organism>
<name>W9SAB2_9ROSA</name>
<keyword evidence="1" id="KW-0808">Transferase</keyword>
<dbReference type="InterPro" id="IPR050481">
    <property type="entry name" value="UDP-glycosyltransf_plant"/>
</dbReference>
<dbReference type="STRING" id="981085.W9SAB2"/>
<accession>W9SAB2</accession>
<dbReference type="eggNOG" id="KOG1192">
    <property type="taxonomic scope" value="Eukaryota"/>
</dbReference>
<gene>
    <name evidence="2" type="ORF">L484_014781</name>
</gene>
<dbReference type="PANTHER" id="PTHR48049">
    <property type="entry name" value="GLYCOSYLTRANSFERASE"/>
    <property type="match status" value="1"/>
</dbReference>
<protein>
    <submittedName>
        <fullName evidence="2">Uncharacterized protein</fullName>
    </submittedName>
</protein>
<dbReference type="SUPFAM" id="SSF53756">
    <property type="entry name" value="UDP-Glycosyltransferase/glycogen phosphorylase"/>
    <property type="match status" value="1"/>
</dbReference>
<proteinExistence type="predicted"/>
<evidence type="ECO:0000256" key="1">
    <source>
        <dbReference type="ARBA" id="ARBA00022676"/>
    </source>
</evidence>
<keyword evidence="3" id="KW-1185">Reference proteome</keyword>
<dbReference type="Proteomes" id="UP000030645">
    <property type="component" value="Unassembled WGS sequence"/>
</dbReference>
<keyword evidence="1" id="KW-0328">Glycosyltransferase</keyword>
<sequence>MSPQETSSQDHHVAVFPFPFCSHPISLLNLLLKLALTSSNVQFSFLTTPTSMTSLLKLTSEVVLNLPDNVKPYGVVGDGVPPGHAPSEDPTEATELFLKASRANFKYAIEFVVAKTGTKITFLLVDALLSVFVADLAEELNVRWVPVWAASPCALLAYVHAGLICEHWAADH</sequence>
<dbReference type="AlphaFoldDB" id="W9SAB2"/>
<dbReference type="PANTHER" id="PTHR48049:SF65">
    <property type="entry name" value="ANTHOCYANIDIN 3-O-GLUCOSYLTRANSFERASE"/>
    <property type="match status" value="1"/>
</dbReference>
<evidence type="ECO:0000313" key="3">
    <source>
        <dbReference type="Proteomes" id="UP000030645"/>
    </source>
</evidence>
<dbReference type="Gene3D" id="3.40.50.2000">
    <property type="entry name" value="Glycogen Phosphorylase B"/>
    <property type="match status" value="1"/>
</dbReference>
<reference evidence="3" key="1">
    <citation type="submission" date="2013-01" db="EMBL/GenBank/DDBJ databases">
        <title>Draft Genome Sequence of a Mulberry Tree, Morus notabilis C.K. Schneid.</title>
        <authorList>
            <person name="He N."/>
            <person name="Zhao S."/>
        </authorList>
    </citation>
    <scope>NUCLEOTIDE SEQUENCE</scope>
</reference>
<dbReference type="GO" id="GO:0035251">
    <property type="term" value="F:UDP-glucosyltransferase activity"/>
    <property type="evidence" value="ECO:0007669"/>
    <property type="project" value="InterPro"/>
</dbReference>